<dbReference type="AlphaFoldDB" id="A0AAN6NIP6"/>
<sequence>CNNPNQCELSPDMTEALQRFSVPHICEYEQAKRQLVEKIVNKVLQNAVPLMMALLEEELQKREAE</sequence>
<organism evidence="1 2">
    <name type="scientific">Pseudoneurospora amorphoporcata</name>
    <dbReference type="NCBI Taxonomy" id="241081"/>
    <lineage>
        <taxon>Eukaryota</taxon>
        <taxon>Fungi</taxon>
        <taxon>Dikarya</taxon>
        <taxon>Ascomycota</taxon>
        <taxon>Pezizomycotina</taxon>
        <taxon>Sordariomycetes</taxon>
        <taxon>Sordariomycetidae</taxon>
        <taxon>Sordariales</taxon>
        <taxon>Sordariaceae</taxon>
        <taxon>Pseudoneurospora</taxon>
    </lineage>
</organism>
<evidence type="ECO:0000313" key="2">
    <source>
        <dbReference type="Proteomes" id="UP001303222"/>
    </source>
</evidence>
<reference evidence="1" key="1">
    <citation type="journal article" date="2023" name="Mol. Phylogenet. Evol.">
        <title>Genome-scale phylogeny and comparative genomics of the fungal order Sordariales.</title>
        <authorList>
            <person name="Hensen N."/>
            <person name="Bonometti L."/>
            <person name="Westerberg I."/>
            <person name="Brannstrom I.O."/>
            <person name="Guillou S."/>
            <person name="Cros-Aarteil S."/>
            <person name="Calhoun S."/>
            <person name="Haridas S."/>
            <person name="Kuo A."/>
            <person name="Mondo S."/>
            <person name="Pangilinan J."/>
            <person name="Riley R."/>
            <person name="LaButti K."/>
            <person name="Andreopoulos B."/>
            <person name="Lipzen A."/>
            <person name="Chen C."/>
            <person name="Yan M."/>
            <person name="Daum C."/>
            <person name="Ng V."/>
            <person name="Clum A."/>
            <person name="Steindorff A."/>
            <person name="Ohm R.A."/>
            <person name="Martin F."/>
            <person name="Silar P."/>
            <person name="Natvig D.O."/>
            <person name="Lalanne C."/>
            <person name="Gautier V."/>
            <person name="Ament-Velasquez S.L."/>
            <person name="Kruys A."/>
            <person name="Hutchinson M.I."/>
            <person name="Powell A.J."/>
            <person name="Barry K."/>
            <person name="Miller A.N."/>
            <person name="Grigoriev I.V."/>
            <person name="Debuchy R."/>
            <person name="Gladieux P."/>
            <person name="Hiltunen Thoren M."/>
            <person name="Johannesson H."/>
        </authorList>
    </citation>
    <scope>NUCLEOTIDE SEQUENCE</scope>
    <source>
        <strain evidence="1">CBS 626.80</strain>
    </source>
</reference>
<dbReference type="EMBL" id="MU859704">
    <property type="protein sequence ID" value="KAK3946567.1"/>
    <property type="molecule type" value="Genomic_DNA"/>
</dbReference>
<keyword evidence="2" id="KW-1185">Reference proteome</keyword>
<name>A0AAN6NIP6_9PEZI</name>
<gene>
    <name evidence="1" type="ORF">QBC32DRAFT_183877</name>
</gene>
<protein>
    <submittedName>
        <fullName evidence="1">Uncharacterized protein</fullName>
    </submittedName>
</protein>
<feature type="non-terminal residue" evidence="1">
    <location>
        <position position="1"/>
    </location>
</feature>
<accession>A0AAN6NIP6</accession>
<comment type="caution">
    <text evidence="1">The sequence shown here is derived from an EMBL/GenBank/DDBJ whole genome shotgun (WGS) entry which is preliminary data.</text>
</comment>
<evidence type="ECO:0000313" key="1">
    <source>
        <dbReference type="EMBL" id="KAK3946567.1"/>
    </source>
</evidence>
<proteinExistence type="predicted"/>
<feature type="non-terminal residue" evidence="1">
    <location>
        <position position="65"/>
    </location>
</feature>
<dbReference type="Proteomes" id="UP001303222">
    <property type="component" value="Unassembled WGS sequence"/>
</dbReference>
<reference evidence="1" key="2">
    <citation type="submission" date="2023-06" db="EMBL/GenBank/DDBJ databases">
        <authorList>
            <consortium name="Lawrence Berkeley National Laboratory"/>
            <person name="Mondo S.J."/>
            <person name="Hensen N."/>
            <person name="Bonometti L."/>
            <person name="Westerberg I."/>
            <person name="Brannstrom I.O."/>
            <person name="Guillou S."/>
            <person name="Cros-Aarteil S."/>
            <person name="Calhoun S."/>
            <person name="Haridas S."/>
            <person name="Kuo A."/>
            <person name="Pangilinan J."/>
            <person name="Riley R."/>
            <person name="Labutti K."/>
            <person name="Andreopoulos B."/>
            <person name="Lipzen A."/>
            <person name="Chen C."/>
            <person name="Yanf M."/>
            <person name="Daum C."/>
            <person name="Ng V."/>
            <person name="Clum A."/>
            <person name="Steindorff A."/>
            <person name="Ohm R."/>
            <person name="Martin F."/>
            <person name="Silar P."/>
            <person name="Natvig D."/>
            <person name="Lalanne C."/>
            <person name="Gautier V."/>
            <person name="Ament-Velasquez S.L."/>
            <person name="Kruys A."/>
            <person name="Hutchinson M.I."/>
            <person name="Powell A.J."/>
            <person name="Barry K."/>
            <person name="Miller A.N."/>
            <person name="Grigoriev I.V."/>
            <person name="Debuchy R."/>
            <person name="Gladieux P."/>
            <person name="Thoren M.H."/>
            <person name="Johannesson H."/>
        </authorList>
    </citation>
    <scope>NUCLEOTIDE SEQUENCE</scope>
    <source>
        <strain evidence="1">CBS 626.80</strain>
    </source>
</reference>